<reference evidence="4" key="1">
    <citation type="submission" date="2017-09" db="EMBL/GenBank/DDBJ databases">
        <title>Depth-based differentiation of microbial function through sediment-hosted aquifers and enrichment of novel symbionts in the deep terrestrial subsurface.</title>
        <authorList>
            <person name="Probst A.J."/>
            <person name="Ladd B."/>
            <person name="Jarett J.K."/>
            <person name="Geller-Mcgrath D.E."/>
            <person name="Sieber C.M.K."/>
            <person name="Emerson J.B."/>
            <person name="Anantharaman K."/>
            <person name="Thomas B.C."/>
            <person name="Malmstrom R."/>
            <person name="Stieglmeier M."/>
            <person name="Klingl A."/>
            <person name="Woyke T."/>
            <person name="Ryan C.M."/>
            <person name="Banfield J.F."/>
        </authorList>
    </citation>
    <scope>NUCLEOTIDE SEQUENCE [LARGE SCALE GENOMIC DNA]</scope>
</reference>
<sequence>MYWFVYIVECSDSSLYTGISNDVNKRVWKHNNGLGAKSIKGKLPVKLVYIERHNNMHEAAIREREIKGWNRFKKLRLINEIPYKGLSPGNKR</sequence>
<dbReference type="InterPro" id="IPR035901">
    <property type="entry name" value="GIY-YIG_endonuc_sf"/>
</dbReference>
<dbReference type="PROSITE" id="PS50164">
    <property type="entry name" value="GIY_YIG"/>
    <property type="match status" value="1"/>
</dbReference>
<feature type="domain" description="GIY-YIG" evidence="2">
    <location>
        <begin position="1"/>
        <end position="76"/>
    </location>
</feature>
<evidence type="ECO:0000256" key="1">
    <source>
        <dbReference type="ARBA" id="ARBA00007435"/>
    </source>
</evidence>
<comment type="caution">
    <text evidence="3">The sequence shown here is derived from an EMBL/GenBank/DDBJ whole genome shotgun (WGS) entry which is preliminary data.</text>
</comment>
<comment type="similarity">
    <text evidence="1">Belongs to the UPF0213 family.</text>
</comment>
<protein>
    <recommendedName>
        <fullName evidence="2">GIY-YIG domain-containing protein</fullName>
    </recommendedName>
</protein>
<dbReference type="Gene3D" id="3.40.1440.10">
    <property type="entry name" value="GIY-YIG endonuclease"/>
    <property type="match status" value="1"/>
</dbReference>
<dbReference type="AlphaFoldDB" id="A0A2M6XD26"/>
<dbReference type="PANTHER" id="PTHR34477:SF1">
    <property type="entry name" value="UPF0213 PROTEIN YHBQ"/>
    <property type="match status" value="1"/>
</dbReference>
<dbReference type="CDD" id="cd10456">
    <property type="entry name" value="GIY-YIG_UPF0213"/>
    <property type="match status" value="1"/>
</dbReference>
<dbReference type="InterPro" id="IPR000305">
    <property type="entry name" value="GIY-YIG_endonuc"/>
</dbReference>
<dbReference type="Proteomes" id="UP000228996">
    <property type="component" value="Unassembled WGS sequence"/>
</dbReference>
<dbReference type="SUPFAM" id="SSF82771">
    <property type="entry name" value="GIY-YIG endonuclease"/>
    <property type="match status" value="1"/>
</dbReference>
<evidence type="ECO:0000313" key="3">
    <source>
        <dbReference type="EMBL" id="PIU03575.1"/>
    </source>
</evidence>
<name>A0A2M6XD26_9BACT</name>
<gene>
    <name evidence="3" type="ORF">COT44_02615</name>
</gene>
<organism evidence="3 4">
    <name type="scientific">Candidatus Shapirobacteria bacterium CG08_land_8_20_14_0_20_39_18</name>
    <dbReference type="NCBI Taxonomy" id="1974883"/>
    <lineage>
        <taxon>Bacteria</taxon>
        <taxon>Candidatus Shapironibacteriota</taxon>
    </lineage>
</organism>
<evidence type="ECO:0000313" key="4">
    <source>
        <dbReference type="Proteomes" id="UP000228996"/>
    </source>
</evidence>
<dbReference type="PANTHER" id="PTHR34477">
    <property type="entry name" value="UPF0213 PROTEIN YHBQ"/>
    <property type="match status" value="1"/>
</dbReference>
<accession>A0A2M6XD26</accession>
<dbReference type="InterPro" id="IPR050190">
    <property type="entry name" value="UPF0213_domain"/>
</dbReference>
<evidence type="ECO:0000259" key="2">
    <source>
        <dbReference type="PROSITE" id="PS50164"/>
    </source>
</evidence>
<dbReference type="EMBL" id="PEYO01000014">
    <property type="protein sequence ID" value="PIU03575.1"/>
    <property type="molecule type" value="Genomic_DNA"/>
</dbReference>
<proteinExistence type="inferred from homology"/>
<dbReference type="Pfam" id="PF01541">
    <property type="entry name" value="GIY-YIG"/>
    <property type="match status" value="1"/>
</dbReference>